<dbReference type="Gene3D" id="1.10.8.60">
    <property type="match status" value="1"/>
</dbReference>
<evidence type="ECO:0000259" key="5">
    <source>
        <dbReference type="SMART" id="SM00382"/>
    </source>
</evidence>
<organism evidence="6 7">
    <name type="scientific">Rubrimonas cliftonensis</name>
    <dbReference type="NCBI Taxonomy" id="89524"/>
    <lineage>
        <taxon>Bacteria</taxon>
        <taxon>Pseudomonadati</taxon>
        <taxon>Pseudomonadota</taxon>
        <taxon>Alphaproteobacteria</taxon>
        <taxon>Rhodobacterales</taxon>
        <taxon>Paracoccaceae</taxon>
        <taxon>Rubrimonas</taxon>
    </lineage>
</organism>
<protein>
    <submittedName>
        <fullName evidence="6">Cell division protease FtsH</fullName>
    </submittedName>
</protein>
<dbReference type="Pfam" id="PF00004">
    <property type="entry name" value="AAA"/>
    <property type="match status" value="1"/>
</dbReference>
<dbReference type="STRING" id="89524.SAMN05444370_1298"/>
<dbReference type="InterPro" id="IPR027417">
    <property type="entry name" value="P-loop_NTPase"/>
</dbReference>
<feature type="transmembrane region" description="Helical" evidence="4">
    <location>
        <begin position="22"/>
        <end position="44"/>
    </location>
</feature>
<evidence type="ECO:0000256" key="3">
    <source>
        <dbReference type="ARBA" id="ARBA00022801"/>
    </source>
</evidence>
<dbReference type="FunFam" id="3.40.50.300:FF:002568">
    <property type="entry name" value="Cell division protein (FtsH)"/>
    <property type="match status" value="1"/>
</dbReference>
<dbReference type="InterPro" id="IPR037219">
    <property type="entry name" value="Peptidase_M41-like"/>
</dbReference>
<dbReference type="GO" id="GO:0004222">
    <property type="term" value="F:metalloendopeptidase activity"/>
    <property type="evidence" value="ECO:0007669"/>
    <property type="project" value="InterPro"/>
</dbReference>
<dbReference type="AlphaFoldDB" id="A0A1H4FWD8"/>
<dbReference type="GO" id="GO:0051301">
    <property type="term" value="P:cell division"/>
    <property type="evidence" value="ECO:0007669"/>
    <property type="project" value="UniProtKB-KW"/>
</dbReference>
<keyword evidence="4" id="KW-1133">Transmembrane helix</keyword>
<dbReference type="GO" id="GO:0016887">
    <property type="term" value="F:ATP hydrolysis activity"/>
    <property type="evidence" value="ECO:0007669"/>
    <property type="project" value="InterPro"/>
</dbReference>
<reference evidence="6 7" key="1">
    <citation type="submission" date="2016-10" db="EMBL/GenBank/DDBJ databases">
        <authorList>
            <person name="de Groot N.N."/>
        </authorList>
    </citation>
    <scope>NUCLEOTIDE SEQUENCE [LARGE SCALE GENOMIC DNA]</scope>
    <source>
        <strain evidence="6 7">DSM 15345</strain>
    </source>
</reference>
<dbReference type="GO" id="GO:0045037">
    <property type="term" value="P:protein import into chloroplast stroma"/>
    <property type="evidence" value="ECO:0007669"/>
    <property type="project" value="TreeGrafter"/>
</dbReference>
<evidence type="ECO:0000313" key="7">
    <source>
        <dbReference type="Proteomes" id="UP000198703"/>
    </source>
</evidence>
<dbReference type="InterPro" id="IPR003959">
    <property type="entry name" value="ATPase_AAA_core"/>
</dbReference>
<dbReference type="Gene3D" id="3.40.50.300">
    <property type="entry name" value="P-loop containing nucleotide triphosphate hydrolases"/>
    <property type="match status" value="1"/>
</dbReference>
<feature type="transmembrane region" description="Helical" evidence="4">
    <location>
        <begin position="130"/>
        <end position="151"/>
    </location>
</feature>
<dbReference type="GO" id="GO:0005524">
    <property type="term" value="F:ATP binding"/>
    <property type="evidence" value="ECO:0007669"/>
    <property type="project" value="InterPro"/>
</dbReference>
<dbReference type="SUPFAM" id="SSF140990">
    <property type="entry name" value="FtsH protease domain-like"/>
    <property type="match status" value="1"/>
</dbReference>
<comment type="similarity">
    <text evidence="1">In the C-terminal section; belongs to the peptidase M41 family.</text>
</comment>
<dbReference type="PANTHER" id="PTHR23076">
    <property type="entry name" value="METALLOPROTEASE M41 FTSH"/>
    <property type="match status" value="1"/>
</dbReference>
<dbReference type="Pfam" id="PF17862">
    <property type="entry name" value="AAA_lid_3"/>
    <property type="match status" value="1"/>
</dbReference>
<evidence type="ECO:0000313" key="6">
    <source>
        <dbReference type="EMBL" id="SEB00948.1"/>
    </source>
</evidence>
<evidence type="ECO:0000256" key="2">
    <source>
        <dbReference type="ARBA" id="ARBA00022670"/>
    </source>
</evidence>
<dbReference type="GO" id="GO:0006508">
    <property type="term" value="P:proteolysis"/>
    <property type="evidence" value="ECO:0007669"/>
    <property type="project" value="UniProtKB-KW"/>
</dbReference>
<dbReference type="InterPro" id="IPR000642">
    <property type="entry name" value="Peptidase_M41"/>
</dbReference>
<dbReference type="Pfam" id="PF01434">
    <property type="entry name" value="Peptidase_M41"/>
    <property type="match status" value="1"/>
</dbReference>
<dbReference type="Gene3D" id="1.20.58.760">
    <property type="entry name" value="Peptidase M41"/>
    <property type="match status" value="1"/>
</dbReference>
<dbReference type="PANTHER" id="PTHR23076:SF37">
    <property type="entry name" value="ATP-DEPENDENT ZINC METALLOPROTEASE FTSH 4, MITOCHONDRIAL"/>
    <property type="match status" value="1"/>
</dbReference>
<dbReference type="InterPro" id="IPR041569">
    <property type="entry name" value="AAA_lid_3"/>
</dbReference>
<dbReference type="SUPFAM" id="SSF52540">
    <property type="entry name" value="P-loop containing nucleoside triphosphate hydrolases"/>
    <property type="match status" value="1"/>
</dbReference>
<feature type="domain" description="AAA+ ATPase" evidence="5">
    <location>
        <begin position="208"/>
        <end position="344"/>
    </location>
</feature>
<dbReference type="GO" id="GO:0004176">
    <property type="term" value="F:ATP-dependent peptidase activity"/>
    <property type="evidence" value="ECO:0007669"/>
    <property type="project" value="InterPro"/>
</dbReference>
<dbReference type="OrthoDB" id="9809379at2"/>
<dbReference type="EMBL" id="FNQM01000029">
    <property type="protein sequence ID" value="SEB00948.1"/>
    <property type="molecule type" value="Genomic_DNA"/>
</dbReference>
<evidence type="ECO:0000256" key="4">
    <source>
        <dbReference type="SAM" id="Phobius"/>
    </source>
</evidence>
<gene>
    <name evidence="6" type="ORF">SAMN05444370_1298</name>
</gene>
<dbReference type="InterPro" id="IPR003593">
    <property type="entry name" value="AAA+_ATPase"/>
</dbReference>
<accession>A0A1H4FWD8</accession>
<name>A0A1H4FWD8_9RHOB</name>
<dbReference type="SMART" id="SM00382">
    <property type="entry name" value="AAA"/>
    <property type="match status" value="1"/>
</dbReference>
<keyword evidence="6" id="KW-0131">Cell cycle</keyword>
<keyword evidence="6" id="KW-0132">Cell division</keyword>
<dbReference type="RefSeq" id="WP_093256307.1">
    <property type="nucleotide sequence ID" value="NZ_FNQM01000029.1"/>
</dbReference>
<keyword evidence="2 6" id="KW-0645">Protease</keyword>
<keyword evidence="7" id="KW-1185">Reference proteome</keyword>
<keyword evidence="4" id="KW-0812">Transmembrane</keyword>
<keyword evidence="3" id="KW-0378">Hydrolase</keyword>
<dbReference type="Proteomes" id="UP000198703">
    <property type="component" value="Unassembled WGS sequence"/>
</dbReference>
<evidence type="ECO:0000256" key="1">
    <source>
        <dbReference type="ARBA" id="ARBA00010044"/>
    </source>
</evidence>
<sequence length="618" mass="63544">MFDALLAQPGVRRLRSLYRRHANPSGAALAAAIAAAAAAVLYALGDMSELAERRAAAEPAAFSQAYALATDDAAAAGAGVLSGVLDDGWLFLRREAAPELAARVPDLAADIVSRLFVEAVVPLSDAGPRASLASVLGGLFSLALVAIMGRYMMTMTGLGRSIGEALYVDEIETRFADVAGAAEAVRDLGELARMIRGELSYGALGARTPKGVLLVGPPGTGKTLLARATAGEARVNFIACAGSDFGGMLVGQGARDVGQLVARARRMAPCIVFIDEIDAVGKARGKVSHTDYETTLTKLLAEMDGVTAAGGVYFLAATNHAAALDPALVRPGRFDRVIRVPLPDLAARKKLLALHARGLALAPDAELGDIARLAHGFSGAQLAALANEAAIQAGRAGASAVAREHFERALMKLSIGERVEGAPLAPADRRLVAYHEAGHALLALSDPAAPPVDRVTIVPHGEALGHVATRPPEDVRVMAEAALRSRLRCLAGGRAGEIVGCGEGARSTLAAADVAEVSRLALEMAGRWAMAEPEEFFAAPEPGPLEGPAEATLARARAIAAQALREAVARLGERAAALHAMAAALEARETLSGEEALAIVADAEAHGAVAPPPTRAAS</sequence>
<keyword evidence="4" id="KW-0472">Membrane</keyword>
<proteinExistence type="inferred from homology"/>